<dbReference type="InterPro" id="IPR035973">
    <property type="entry name" value="Cyt_c_oxidase_su3-like_sf"/>
</dbReference>
<dbReference type="EMBL" id="LNQN01000005">
    <property type="protein sequence ID" value="KSU81944.1"/>
    <property type="molecule type" value="Genomic_DNA"/>
</dbReference>
<feature type="transmembrane region" description="Helical" evidence="8">
    <location>
        <begin position="178"/>
        <end position="198"/>
    </location>
</feature>
<evidence type="ECO:0000256" key="5">
    <source>
        <dbReference type="ARBA" id="ARBA00022989"/>
    </source>
</evidence>
<feature type="transmembrane region" description="Helical" evidence="8">
    <location>
        <begin position="25"/>
        <end position="45"/>
    </location>
</feature>
<keyword evidence="3" id="KW-1003">Cell membrane</keyword>
<dbReference type="OrthoDB" id="9810850at2"/>
<comment type="subcellular location">
    <subcellularLocation>
        <location evidence="1 7">Cell membrane</location>
        <topology evidence="1 7">Multi-pass membrane protein</topology>
    </subcellularLocation>
</comment>
<keyword evidence="6 8" id="KW-0472">Membrane</keyword>
<gene>
    <name evidence="10" type="ORF">AS030_16810</name>
</gene>
<dbReference type="Pfam" id="PF00510">
    <property type="entry name" value="COX3"/>
    <property type="match status" value="1"/>
</dbReference>
<evidence type="ECO:0000256" key="6">
    <source>
        <dbReference type="ARBA" id="ARBA00023136"/>
    </source>
</evidence>
<reference evidence="10 11" key="1">
    <citation type="journal article" date="2014" name="Antonie Van Leeuwenhoek">
        <title>Fictibacillus enclensis sp. nov., isolated from marine sediment.</title>
        <authorList>
            <person name="Dastager S.G."/>
            <person name="Mawlankar R."/>
            <person name="Srinivasan K."/>
            <person name="Tang S.K."/>
            <person name="Lee J.C."/>
            <person name="Ramana V.V."/>
            <person name="Shouche Y.S."/>
        </authorList>
    </citation>
    <scope>NUCLEOTIDE SEQUENCE [LARGE SCALE GENOMIC DNA]</scope>
    <source>
        <strain evidence="10 11">NIO-1003</strain>
    </source>
</reference>
<comment type="caution">
    <text evidence="10">The sequence shown here is derived from an EMBL/GenBank/DDBJ whole genome shotgun (WGS) entry which is preliminary data.</text>
</comment>
<sequence length="201" mass="22765">MGVESNVENSTETLLEYSSPRKTSMFLFICAEAVIFGSLFATYFVMLHHLGDGPGPKEFFKFKEIILPTILLLSSSLTWYLAEKTLHLREKGKTLFFIGLTALLALGFLSLEMIEFLKNIGEGYTLSRSPFISSYYLLVGLHGCHVLFGILWMALLLIHVKTKGSTVANHGRFVSFGIYWHFVDSVWVFIFLLLYALGQFL</sequence>
<dbReference type="Gene3D" id="1.20.120.80">
    <property type="entry name" value="Cytochrome c oxidase, subunit III, four-helix bundle"/>
    <property type="match status" value="1"/>
</dbReference>
<comment type="similarity">
    <text evidence="2 7">Belongs to the cytochrome c oxidase subunit 3 family.</text>
</comment>
<dbReference type="GO" id="GO:0004129">
    <property type="term" value="F:cytochrome-c oxidase activity"/>
    <property type="evidence" value="ECO:0007669"/>
    <property type="project" value="InterPro"/>
</dbReference>
<dbReference type="RefSeq" id="WP_061973741.1">
    <property type="nucleotide sequence ID" value="NZ_FMAV01000003.1"/>
</dbReference>
<keyword evidence="11" id="KW-1185">Reference proteome</keyword>
<evidence type="ECO:0000256" key="7">
    <source>
        <dbReference type="RuleBase" id="RU003376"/>
    </source>
</evidence>
<dbReference type="FunFam" id="1.20.120.80:FF:000001">
    <property type="entry name" value="Cytochrome (Ubi)quinol oxidase subunit III"/>
    <property type="match status" value="1"/>
</dbReference>
<evidence type="ECO:0000259" key="9">
    <source>
        <dbReference type="PROSITE" id="PS50253"/>
    </source>
</evidence>
<proteinExistence type="inferred from homology"/>
<feature type="transmembrane region" description="Helical" evidence="8">
    <location>
        <begin position="94"/>
        <end position="114"/>
    </location>
</feature>
<dbReference type="AlphaFoldDB" id="A0A0V8J509"/>
<dbReference type="PROSITE" id="PS50253">
    <property type="entry name" value="COX3"/>
    <property type="match status" value="1"/>
</dbReference>
<organism evidence="10 11">
    <name type="scientific">Fictibacillus enclensis</name>
    <dbReference type="NCBI Taxonomy" id="1017270"/>
    <lineage>
        <taxon>Bacteria</taxon>
        <taxon>Bacillati</taxon>
        <taxon>Bacillota</taxon>
        <taxon>Bacilli</taxon>
        <taxon>Bacillales</taxon>
        <taxon>Fictibacillaceae</taxon>
        <taxon>Fictibacillus</taxon>
    </lineage>
</organism>
<dbReference type="InterPro" id="IPR000298">
    <property type="entry name" value="Cyt_c_oxidase-like_su3"/>
</dbReference>
<dbReference type="InterPro" id="IPR024791">
    <property type="entry name" value="Cyt_c/ubiquinol_Oxase_su3"/>
</dbReference>
<keyword evidence="4 7" id="KW-0812">Transmembrane</keyword>
<dbReference type="SUPFAM" id="SSF81452">
    <property type="entry name" value="Cytochrome c oxidase subunit III-like"/>
    <property type="match status" value="1"/>
</dbReference>
<evidence type="ECO:0000256" key="1">
    <source>
        <dbReference type="ARBA" id="ARBA00004651"/>
    </source>
</evidence>
<feature type="transmembrane region" description="Helical" evidence="8">
    <location>
        <begin position="65"/>
        <end position="82"/>
    </location>
</feature>
<protein>
    <recommendedName>
        <fullName evidence="9">Heme-copper oxidase subunit III family profile domain-containing protein</fullName>
    </recommendedName>
</protein>
<dbReference type="GO" id="GO:0019646">
    <property type="term" value="P:aerobic electron transport chain"/>
    <property type="evidence" value="ECO:0007669"/>
    <property type="project" value="InterPro"/>
</dbReference>
<evidence type="ECO:0000256" key="8">
    <source>
        <dbReference type="SAM" id="Phobius"/>
    </source>
</evidence>
<dbReference type="InterPro" id="IPR013833">
    <property type="entry name" value="Cyt_c_oxidase_su3_a-hlx"/>
</dbReference>
<dbReference type="Proteomes" id="UP000054099">
    <property type="component" value="Unassembled WGS sequence"/>
</dbReference>
<evidence type="ECO:0000313" key="11">
    <source>
        <dbReference type="Proteomes" id="UP000054099"/>
    </source>
</evidence>
<feature type="domain" description="Heme-copper oxidase subunit III family profile" evidence="9">
    <location>
        <begin position="1"/>
        <end position="199"/>
    </location>
</feature>
<feature type="transmembrane region" description="Helical" evidence="8">
    <location>
        <begin position="134"/>
        <end position="158"/>
    </location>
</feature>
<evidence type="ECO:0000313" key="10">
    <source>
        <dbReference type="EMBL" id="KSU81944.1"/>
    </source>
</evidence>
<keyword evidence="5 8" id="KW-1133">Transmembrane helix</keyword>
<dbReference type="PANTHER" id="PTHR11403">
    <property type="entry name" value="CYTOCHROME C OXIDASE SUBUNIT III"/>
    <property type="match status" value="1"/>
</dbReference>
<dbReference type="PANTHER" id="PTHR11403:SF2">
    <property type="entry name" value="CYTOCHROME BO(3) UBIQUINOL OXIDASE SUBUNIT 3"/>
    <property type="match status" value="1"/>
</dbReference>
<evidence type="ECO:0000256" key="3">
    <source>
        <dbReference type="ARBA" id="ARBA00022475"/>
    </source>
</evidence>
<evidence type="ECO:0000256" key="2">
    <source>
        <dbReference type="ARBA" id="ARBA00010581"/>
    </source>
</evidence>
<accession>A0A0V8J509</accession>
<dbReference type="GO" id="GO:0005886">
    <property type="term" value="C:plasma membrane"/>
    <property type="evidence" value="ECO:0007669"/>
    <property type="project" value="UniProtKB-SubCell"/>
</dbReference>
<name>A0A0V8J509_9BACL</name>
<evidence type="ECO:0000256" key="4">
    <source>
        <dbReference type="ARBA" id="ARBA00022692"/>
    </source>
</evidence>